<reference evidence="2" key="1">
    <citation type="journal article" date="2018" name="Int. J. Syst. Evol. Microbiol.">
        <title>Carboxylicivirga sediminis sp. nov., isolated from coastal sediment.</title>
        <authorList>
            <person name="Wang F.Q."/>
            <person name="Ren L.H."/>
            <person name="Zou R.J."/>
            <person name="Sun Y.Z."/>
            <person name="Liu X.J."/>
            <person name="Jiang F."/>
            <person name="Liu L.J."/>
        </authorList>
    </citation>
    <scope>NUCLEOTIDE SEQUENCE</scope>
    <source>
        <strain evidence="2">JR1</strain>
    </source>
</reference>
<dbReference type="Pfam" id="PF13360">
    <property type="entry name" value="PQQ_2"/>
    <property type="match status" value="3"/>
</dbReference>
<dbReference type="InterPro" id="IPR011047">
    <property type="entry name" value="Quinoprotein_ADH-like_sf"/>
</dbReference>
<accession>A0A941F232</accession>
<dbReference type="AlphaFoldDB" id="A0A941F232"/>
<feature type="domain" description="Pyrrolo-quinoline quinone repeat" evidence="1">
    <location>
        <begin position="18"/>
        <end position="113"/>
    </location>
</feature>
<feature type="domain" description="Pyrrolo-quinoline quinone repeat" evidence="1">
    <location>
        <begin position="246"/>
        <end position="328"/>
    </location>
</feature>
<organism evidence="2 3">
    <name type="scientific">Carboxylicivirga sediminis</name>
    <dbReference type="NCBI Taxonomy" id="2006564"/>
    <lineage>
        <taxon>Bacteria</taxon>
        <taxon>Pseudomonadati</taxon>
        <taxon>Bacteroidota</taxon>
        <taxon>Bacteroidia</taxon>
        <taxon>Marinilabiliales</taxon>
        <taxon>Marinilabiliaceae</taxon>
        <taxon>Carboxylicivirga</taxon>
    </lineage>
</organism>
<dbReference type="InterPro" id="IPR015943">
    <property type="entry name" value="WD40/YVTN_repeat-like_dom_sf"/>
</dbReference>
<evidence type="ECO:0000313" key="2">
    <source>
        <dbReference type="EMBL" id="MBR8535341.1"/>
    </source>
</evidence>
<gene>
    <name evidence="2" type="ORF">KDU71_07200</name>
</gene>
<name>A0A941F232_9BACT</name>
<sequence>MKIIIALFLSFISLYISAQDTLLWQFKAESGIYSSPEVNGDCIYFGDNGSNFYALSKQTGKSIWTARVKGAIKSKPCVYNGLVIINDASGSIQAFDRMSGSEVWSFAMDGEKAVDMWDYYLSSPVIHKGIVYIGSGDQHIYTLNAENGELVWKYRTGGVVHASAVIHDEKVLIGSFDGCFYAIDGHSGEVVWTFKTVGDRYFPNGAIQKAACIYRDKVIFGSRDYNVYALDVISGRGHWNYKERGSWVIATPLLVGDNLYFGTSDTHRFYCFNADNGAVQWQKDLNMRVYATAAANNGIVYFGCFNGKLYGVSAQSGEIVFEFQTAASHQHYAQLFKSETEFADGVELYGANSKEVEQQILGLGAFLSSPFIEKDILYIGDANGNFYAISVK</sequence>
<dbReference type="InterPro" id="IPR002372">
    <property type="entry name" value="PQQ_rpt_dom"/>
</dbReference>
<keyword evidence="3" id="KW-1185">Reference proteome</keyword>
<dbReference type="Proteomes" id="UP000679220">
    <property type="component" value="Unassembled WGS sequence"/>
</dbReference>
<dbReference type="InterPro" id="IPR018391">
    <property type="entry name" value="PQQ_b-propeller_rpt"/>
</dbReference>
<dbReference type="EMBL" id="JAGTAR010000008">
    <property type="protein sequence ID" value="MBR8535341.1"/>
    <property type="molecule type" value="Genomic_DNA"/>
</dbReference>
<dbReference type="RefSeq" id="WP_212189245.1">
    <property type="nucleotide sequence ID" value="NZ_JAGTAR010000008.1"/>
</dbReference>
<dbReference type="Gene3D" id="2.40.10.480">
    <property type="match status" value="1"/>
</dbReference>
<evidence type="ECO:0000313" key="3">
    <source>
        <dbReference type="Proteomes" id="UP000679220"/>
    </source>
</evidence>
<reference evidence="2" key="2">
    <citation type="submission" date="2021-04" db="EMBL/GenBank/DDBJ databases">
        <authorList>
            <person name="Zhang T."/>
            <person name="Zhang Y."/>
            <person name="Lu D."/>
            <person name="Zuo D."/>
            <person name="Du Z."/>
        </authorList>
    </citation>
    <scope>NUCLEOTIDE SEQUENCE</scope>
    <source>
        <strain evidence="2">JR1</strain>
    </source>
</reference>
<proteinExistence type="predicted"/>
<dbReference type="PANTHER" id="PTHR34512:SF30">
    <property type="entry name" value="OUTER MEMBRANE PROTEIN ASSEMBLY FACTOR BAMB"/>
    <property type="match status" value="1"/>
</dbReference>
<protein>
    <submittedName>
        <fullName evidence="2">PQQ-binding-like beta-propeller repeat protein</fullName>
    </submittedName>
</protein>
<dbReference type="Gene3D" id="2.130.10.10">
    <property type="entry name" value="YVTN repeat-like/Quinoprotein amine dehydrogenase"/>
    <property type="match status" value="2"/>
</dbReference>
<evidence type="ECO:0000259" key="1">
    <source>
        <dbReference type="Pfam" id="PF13360"/>
    </source>
</evidence>
<comment type="caution">
    <text evidence="2">The sequence shown here is derived from an EMBL/GenBank/DDBJ whole genome shotgun (WGS) entry which is preliminary data.</text>
</comment>
<dbReference type="PANTHER" id="PTHR34512">
    <property type="entry name" value="CELL SURFACE PROTEIN"/>
    <property type="match status" value="1"/>
</dbReference>
<dbReference type="SUPFAM" id="SSF50998">
    <property type="entry name" value="Quinoprotein alcohol dehydrogenase-like"/>
    <property type="match status" value="2"/>
</dbReference>
<feature type="domain" description="Pyrrolo-quinoline quinone repeat" evidence="1">
    <location>
        <begin position="124"/>
        <end position="242"/>
    </location>
</feature>
<dbReference type="SMART" id="SM00564">
    <property type="entry name" value="PQQ"/>
    <property type="match status" value="7"/>
</dbReference>